<dbReference type="Gene3D" id="3.20.20.150">
    <property type="entry name" value="Divalent-metal-dependent TIM barrel enzymes"/>
    <property type="match status" value="1"/>
</dbReference>
<dbReference type="InterPro" id="IPR050312">
    <property type="entry name" value="IolE/XylAMocC-like"/>
</dbReference>
<sequence>MCNRYGIGGIAPWREKLQECGVDEAKRMIQDSGLRVSGLCRGGMFTLEDHLSQNILDDNKKAVDDAATIQAECLVMVVGGLKTNSKDLAGSHRQVEEGLFKTLEYARTVKMPVAIEPLHPMYAADRACVNTLKHALDLCDQMGEGIGVAVDVYHCWWDPELESQIKRAGRKRLLAFHICDWLLETKDLLLDRGMMGDGVIDIALIRNWMEREGFEGLKEVEIFSQENWWKRDPDEVVSICIERSAVC</sequence>
<proteinExistence type="predicted"/>
<name>A0A381QSI8_9ZZZZ</name>
<feature type="domain" description="Xylose isomerase-like TIM barrel" evidence="1">
    <location>
        <begin position="4"/>
        <end position="233"/>
    </location>
</feature>
<gene>
    <name evidence="2" type="ORF">METZ01_LOCUS35185</name>
</gene>
<dbReference type="InterPro" id="IPR013022">
    <property type="entry name" value="Xyl_isomerase-like_TIM-brl"/>
</dbReference>
<evidence type="ECO:0000313" key="2">
    <source>
        <dbReference type="EMBL" id="SUZ82331.1"/>
    </source>
</evidence>
<dbReference type="EMBL" id="UINC01001502">
    <property type="protein sequence ID" value="SUZ82331.1"/>
    <property type="molecule type" value="Genomic_DNA"/>
</dbReference>
<dbReference type="Pfam" id="PF01261">
    <property type="entry name" value="AP_endonuc_2"/>
    <property type="match status" value="1"/>
</dbReference>
<accession>A0A381QSI8</accession>
<dbReference type="PANTHER" id="PTHR12110:SF52">
    <property type="entry name" value="XYLOSE ISOMERASE"/>
    <property type="match status" value="1"/>
</dbReference>
<organism evidence="2">
    <name type="scientific">marine metagenome</name>
    <dbReference type="NCBI Taxonomy" id="408172"/>
    <lineage>
        <taxon>unclassified sequences</taxon>
        <taxon>metagenomes</taxon>
        <taxon>ecological metagenomes</taxon>
    </lineage>
</organism>
<evidence type="ECO:0000259" key="1">
    <source>
        <dbReference type="Pfam" id="PF01261"/>
    </source>
</evidence>
<reference evidence="2" key="1">
    <citation type="submission" date="2018-05" db="EMBL/GenBank/DDBJ databases">
        <authorList>
            <person name="Lanie J.A."/>
            <person name="Ng W.-L."/>
            <person name="Kazmierczak K.M."/>
            <person name="Andrzejewski T.M."/>
            <person name="Davidsen T.M."/>
            <person name="Wayne K.J."/>
            <person name="Tettelin H."/>
            <person name="Glass J.I."/>
            <person name="Rusch D."/>
            <person name="Podicherti R."/>
            <person name="Tsui H.-C.T."/>
            <person name="Winkler M.E."/>
        </authorList>
    </citation>
    <scope>NUCLEOTIDE SEQUENCE</scope>
</reference>
<protein>
    <recommendedName>
        <fullName evidence="1">Xylose isomerase-like TIM barrel domain-containing protein</fullName>
    </recommendedName>
</protein>
<dbReference type="SUPFAM" id="SSF51658">
    <property type="entry name" value="Xylose isomerase-like"/>
    <property type="match status" value="1"/>
</dbReference>
<dbReference type="AlphaFoldDB" id="A0A381QSI8"/>
<dbReference type="InterPro" id="IPR036237">
    <property type="entry name" value="Xyl_isomerase-like_sf"/>
</dbReference>
<dbReference type="PANTHER" id="PTHR12110">
    <property type="entry name" value="HYDROXYPYRUVATE ISOMERASE"/>
    <property type="match status" value="1"/>
</dbReference>